<protein>
    <submittedName>
        <fullName evidence="2">Uncharacterized protein</fullName>
    </submittedName>
</protein>
<dbReference type="EMBL" id="BLAH01000124">
    <property type="protein sequence ID" value="GES39663.1"/>
    <property type="molecule type" value="Genomic_DNA"/>
</dbReference>
<organism evidence="2 3">
    <name type="scientific">Rhodococcus aetherivorans</name>
    <dbReference type="NCBI Taxonomy" id="191292"/>
    <lineage>
        <taxon>Bacteria</taxon>
        <taxon>Bacillati</taxon>
        <taxon>Actinomycetota</taxon>
        <taxon>Actinomycetes</taxon>
        <taxon>Mycobacteriales</taxon>
        <taxon>Nocardiaceae</taxon>
        <taxon>Rhodococcus</taxon>
    </lineage>
</organism>
<reference evidence="2 3" key="1">
    <citation type="journal article" date="2018" name="Biodegradation">
        <title>1,4-Dioxane degradation characteristics of Rhodococcus aetherivorans JCM 14343.</title>
        <authorList>
            <person name="Inoue D."/>
            <person name="Tsunoda T."/>
            <person name="Yamamoto N."/>
            <person name="Ike M."/>
            <person name="Sei K."/>
        </authorList>
    </citation>
    <scope>NUCLEOTIDE SEQUENCE [LARGE SCALE GENOMIC DNA]</scope>
    <source>
        <strain evidence="2 3">JCM 14343</strain>
    </source>
</reference>
<dbReference type="Proteomes" id="UP000325466">
    <property type="component" value="Unassembled WGS sequence"/>
</dbReference>
<evidence type="ECO:0000313" key="3">
    <source>
        <dbReference type="Proteomes" id="UP000325466"/>
    </source>
</evidence>
<keyword evidence="3" id="KW-1185">Reference proteome</keyword>
<feature type="region of interest" description="Disordered" evidence="1">
    <location>
        <begin position="1"/>
        <end position="37"/>
    </location>
</feature>
<accession>A0ABQ0YSQ1</accession>
<comment type="caution">
    <text evidence="2">The sequence shown here is derived from an EMBL/GenBank/DDBJ whole genome shotgun (WGS) entry which is preliminary data.</text>
</comment>
<evidence type="ECO:0000313" key="2">
    <source>
        <dbReference type="EMBL" id="GES39663.1"/>
    </source>
</evidence>
<evidence type="ECO:0000256" key="1">
    <source>
        <dbReference type="SAM" id="MobiDB-lite"/>
    </source>
</evidence>
<name>A0ABQ0YSQ1_9NOCA</name>
<proteinExistence type="predicted"/>
<sequence>MAATRPAPRSTPGVAACEDHRRMTGASAPGMRQSAVV</sequence>
<gene>
    <name evidence="2" type="ORF">RAJCM14343_4938</name>
</gene>